<gene>
    <name evidence="2" type="ORF">C1SCF055_LOCUS1132</name>
</gene>
<comment type="caution">
    <text evidence="2">The sequence shown here is derived from an EMBL/GenBank/DDBJ whole genome shotgun (WGS) entry which is preliminary data.</text>
</comment>
<organism evidence="2">
    <name type="scientific">Cladocopium goreaui</name>
    <dbReference type="NCBI Taxonomy" id="2562237"/>
    <lineage>
        <taxon>Eukaryota</taxon>
        <taxon>Sar</taxon>
        <taxon>Alveolata</taxon>
        <taxon>Dinophyceae</taxon>
        <taxon>Suessiales</taxon>
        <taxon>Symbiodiniaceae</taxon>
        <taxon>Cladocopium</taxon>
    </lineage>
</organism>
<protein>
    <submittedName>
        <fullName evidence="4">C3H1-type domain-containing protein</fullName>
    </submittedName>
</protein>
<evidence type="ECO:0000313" key="4">
    <source>
        <dbReference type="EMBL" id="CAL4759872.1"/>
    </source>
</evidence>
<feature type="region of interest" description="Disordered" evidence="1">
    <location>
        <begin position="514"/>
        <end position="539"/>
    </location>
</feature>
<reference evidence="2" key="1">
    <citation type="submission" date="2022-10" db="EMBL/GenBank/DDBJ databases">
        <authorList>
            <person name="Chen Y."/>
            <person name="Dougan E. K."/>
            <person name="Chan C."/>
            <person name="Rhodes N."/>
            <person name="Thang M."/>
        </authorList>
    </citation>
    <scope>NUCLEOTIDE SEQUENCE</scope>
</reference>
<evidence type="ECO:0000256" key="1">
    <source>
        <dbReference type="SAM" id="MobiDB-lite"/>
    </source>
</evidence>
<evidence type="ECO:0000313" key="2">
    <source>
        <dbReference type="EMBL" id="CAI3972560.1"/>
    </source>
</evidence>
<name>A0A9P1FFA1_9DINO</name>
<dbReference type="EMBL" id="CAMXCT030000019">
    <property type="protein sequence ID" value="CAL4759872.1"/>
    <property type="molecule type" value="Genomic_DNA"/>
</dbReference>
<dbReference type="EMBL" id="CAMXCT010000019">
    <property type="protein sequence ID" value="CAI3972560.1"/>
    <property type="molecule type" value="Genomic_DNA"/>
</dbReference>
<reference evidence="3" key="2">
    <citation type="submission" date="2024-04" db="EMBL/GenBank/DDBJ databases">
        <authorList>
            <person name="Chen Y."/>
            <person name="Shah S."/>
            <person name="Dougan E. K."/>
            <person name="Thang M."/>
            <person name="Chan C."/>
        </authorList>
    </citation>
    <scope>NUCLEOTIDE SEQUENCE [LARGE SCALE GENOMIC DNA]</scope>
</reference>
<keyword evidence="5" id="KW-1185">Reference proteome</keyword>
<dbReference type="Proteomes" id="UP001152797">
    <property type="component" value="Unassembled WGS sequence"/>
</dbReference>
<sequence length="539" mass="60728">MHTKRKHKKYKEDPPDIRSQRFEMLRKKYSLLLAQVMINAELPVVSLINSLEDPKASWVHLFAARRGNTLKNRYKIWKPFERWLETHRSCLFPRDVRDAIDYLQHRVNEGCGKTVPESLGTTLAMLEQLGRVVEGSRISDDPVWKGHIKSWAAELASESAPRKPAEMYTVAMVISLELTVVEINLPSFQRALAWVVLCMVWGALRCDDVQAILPHRSSLSNYGLRLVLGKTKTTGPDKMQKEVAAFVFRTISISGEDWLRAGFEIWESDEYRYRRDYLVMEPTADWKKIRRKFLAPAGLSSEISKLLGMLSVPRRVAHGWELMPHALLLPDGLETFFSGHSPRNFLTSIVVHKIQRAVNRSLVEGREEPYFEDEAIQKLCDTAEAAGANPNRIKKRHTVLSNWSGRNSLGGIYPTLEVFDDDVQDHDESLEAQAALAASVAKICEKDAAAATKVTKYFITISRRSALRRLHLTGCFVKPDRCCEVLFVDEISSDDFDSICQACKRKMLLECGRDDGGETSSTASSSSTASGGGPDEVPS</sequence>
<proteinExistence type="predicted"/>
<dbReference type="SUPFAM" id="SSF47823">
    <property type="entry name" value="lambda integrase-like, N-terminal domain"/>
    <property type="match status" value="1"/>
</dbReference>
<feature type="compositionally biased region" description="Low complexity" evidence="1">
    <location>
        <begin position="518"/>
        <end position="529"/>
    </location>
</feature>
<dbReference type="EMBL" id="CAMXCT020000019">
    <property type="protein sequence ID" value="CAL1125935.1"/>
    <property type="molecule type" value="Genomic_DNA"/>
</dbReference>
<feature type="compositionally biased region" description="Gly residues" evidence="1">
    <location>
        <begin position="530"/>
        <end position="539"/>
    </location>
</feature>
<evidence type="ECO:0000313" key="3">
    <source>
        <dbReference type="EMBL" id="CAL1125935.1"/>
    </source>
</evidence>
<accession>A0A9P1FFA1</accession>
<dbReference type="AlphaFoldDB" id="A0A9P1FFA1"/>
<dbReference type="OrthoDB" id="447432at2759"/>
<evidence type="ECO:0000313" key="5">
    <source>
        <dbReference type="Proteomes" id="UP001152797"/>
    </source>
</evidence>